<dbReference type="PANTHER" id="PTHR36688">
    <property type="entry name" value="ENDO/EXONUCLEASE/PHOSPHATASE DOMAIN-CONTAINING PROTEIN"/>
    <property type="match status" value="1"/>
</dbReference>
<dbReference type="Gene3D" id="3.60.10.10">
    <property type="entry name" value="Endonuclease/exonuclease/phosphatase"/>
    <property type="match status" value="1"/>
</dbReference>
<evidence type="ECO:0000259" key="1">
    <source>
        <dbReference type="Pfam" id="PF14529"/>
    </source>
</evidence>
<organism evidence="2 3">
    <name type="scientific">Caerostris extrusa</name>
    <name type="common">Bark spider</name>
    <name type="synonym">Caerostris bankana</name>
    <dbReference type="NCBI Taxonomy" id="172846"/>
    <lineage>
        <taxon>Eukaryota</taxon>
        <taxon>Metazoa</taxon>
        <taxon>Ecdysozoa</taxon>
        <taxon>Arthropoda</taxon>
        <taxon>Chelicerata</taxon>
        <taxon>Arachnida</taxon>
        <taxon>Araneae</taxon>
        <taxon>Araneomorphae</taxon>
        <taxon>Entelegynae</taxon>
        <taxon>Araneoidea</taxon>
        <taxon>Araneidae</taxon>
        <taxon>Caerostris</taxon>
    </lineage>
</organism>
<proteinExistence type="predicted"/>
<gene>
    <name evidence="2" type="primary">X975_24845</name>
    <name evidence="2" type="ORF">CEXT_687331</name>
</gene>
<evidence type="ECO:0000313" key="2">
    <source>
        <dbReference type="EMBL" id="GIY65480.1"/>
    </source>
</evidence>
<dbReference type="AlphaFoldDB" id="A0AAV4V6A6"/>
<dbReference type="EMBL" id="BPLR01013995">
    <property type="protein sequence ID" value="GIY65480.1"/>
    <property type="molecule type" value="Genomic_DNA"/>
</dbReference>
<dbReference type="PANTHER" id="PTHR36688:SF2">
    <property type="entry name" value="ENDONUCLEASE_EXONUCLEASE_PHOSPHATASE DOMAIN-CONTAINING PROTEIN"/>
    <property type="match status" value="1"/>
</dbReference>
<evidence type="ECO:0000313" key="3">
    <source>
        <dbReference type="Proteomes" id="UP001054945"/>
    </source>
</evidence>
<comment type="caution">
    <text evidence="2">The sequence shown here is derived from an EMBL/GenBank/DDBJ whole genome shotgun (WGS) entry which is preliminary data.</text>
</comment>
<dbReference type="Pfam" id="PF14529">
    <property type="entry name" value="Exo_endo_phos_2"/>
    <property type="match status" value="1"/>
</dbReference>
<dbReference type="SUPFAM" id="SSF56219">
    <property type="entry name" value="DNase I-like"/>
    <property type="match status" value="1"/>
</dbReference>
<dbReference type="Proteomes" id="UP001054945">
    <property type="component" value="Unassembled WGS sequence"/>
</dbReference>
<keyword evidence="2" id="KW-0808">Transferase</keyword>
<keyword evidence="3" id="KW-1185">Reference proteome</keyword>
<keyword evidence="2" id="KW-0548">Nucleotidyltransferase</keyword>
<sequence length="242" mass="27832">MLMFNFLNTCTTHVESLNARESRFLGKVVYNSYHPHFDEFTNWSDENTFLLGDLNAKHSDWGCSNNNHRGNELLDLMEDRGFMILYDGYPTHSSHSYKTEEALNLSLFSPDIYPYCKSTVLKNIGSNHYPILIEPNKRRKICVARKTHWNFKKVNWKSFGVFTDSGVTSSSLSSNYNNNWSNFVKRKRLSGLCSKIDSRTPGNWLKVLTASNLKPRAATLYWSKTGVFLTTAKGGQHIEHPF</sequence>
<protein>
    <submittedName>
        <fullName evidence="2">RNA-directed DNA polymerase from mobile element jockey</fullName>
    </submittedName>
</protein>
<reference evidence="2 3" key="1">
    <citation type="submission" date="2021-06" db="EMBL/GenBank/DDBJ databases">
        <title>Caerostris extrusa draft genome.</title>
        <authorList>
            <person name="Kono N."/>
            <person name="Arakawa K."/>
        </authorList>
    </citation>
    <scope>NUCLEOTIDE SEQUENCE [LARGE SCALE GENOMIC DNA]</scope>
</reference>
<name>A0AAV4V6A6_CAEEX</name>
<accession>A0AAV4V6A6</accession>
<feature type="domain" description="Endonuclease/exonuclease/phosphatase" evidence="1">
    <location>
        <begin position="36"/>
        <end position="131"/>
    </location>
</feature>
<keyword evidence="2" id="KW-0695">RNA-directed DNA polymerase</keyword>
<dbReference type="InterPro" id="IPR005135">
    <property type="entry name" value="Endo/exonuclease/phosphatase"/>
</dbReference>
<dbReference type="InterPro" id="IPR052560">
    <property type="entry name" value="RdDP_mobile_element"/>
</dbReference>
<dbReference type="GO" id="GO:0003964">
    <property type="term" value="F:RNA-directed DNA polymerase activity"/>
    <property type="evidence" value="ECO:0007669"/>
    <property type="project" value="UniProtKB-KW"/>
</dbReference>
<dbReference type="InterPro" id="IPR036691">
    <property type="entry name" value="Endo/exonu/phosph_ase_sf"/>
</dbReference>